<reference evidence="1" key="2">
    <citation type="journal article" date="2015" name="Data Brief">
        <title>Shoot transcriptome of the giant reed, Arundo donax.</title>
        <authorList>
            <person name="Barrero R.A."/>
            <person name="Guerrero F.D."/>
            <person name="Moolhuijzen P."/>
            <person name="Goolsby J.A."/>
            <person name="Tidwell J."/>
            <person name="Bellgard S.E."/>
            <person name="Bellgard M.I."/>
        </authorList>
    </citation>
    <scope>NUCLEOTIDE SEQUENCE</scope>
    <source>
        <tissue evidence="1">Shoot tissue taken approximately 20 cm above the soil surface</tissue>
    </source>
</reference>
<protein>
    <submittedName>
        <fullName evidence="1">Uncharacterized protein</fullName>
    </submittedName>
</protein>
<name>A0A0A9GBU2_ARUDO</name>
<accession>A0A0A9GBU2</accession>
<organism evidence="1">
    <name type="scientific">Arundo donax</name>
    <name type="common">Giant reed</name>
    <name type="synonym">Donax arundinaceus</name>
    <dbReference type="NCBI Taxonomy" id="35708"/>
    <lineage>
        <taxon>Eukaryota</taxon>
        <taxon>Viridiplantae</taxon>
        <taxon>Streptophyta</taxon>
        <taxon>Embryophyta</taxon>
        <taxon>Tracheophyta</taxon>
        <taxon>Spermatophyta</taxon>
        <taxon>Magnoliopsida</taxon>
        <taxon>Liliopsida</taxon>
        <taxon>Poales</taxon>
        <taxon>Poaceae</taxon>
        <taxon>PACMAD clade</taxon>
        <taxon>Arundinoideae</taxon>
        <taxon>Arundineae</taxon>
        <taxon>Arundo</taxon>
    </lineage>
</organism>
<evidence type="ECO:0000313" key="1">
    <source>
        <dbReference type="EMBL" id="JAE18103.1"/>
    </source>
</evidence>
<proteinExistence type="predicted"/>
<dbReference type="AlphaFoldDB" id="A0A0A9GBU2"/>
<dbReference type="EMBL" id="GBRH01179793">
    <property type="protein sequence ID" value="JAE18103.1"/>
    <property type="molecule type" value="Transcribed_RNA"/>
</dbReference>
<reference evidence="1" key="1">
    <citation type="submission" date="2014-09" db="EMBL/GenBank/DDBJ databases">
        <authorList>
            <person name="Magalhaes I.L.F."/>
            <person name="Oliveira U."/>
            <person name="Santos F.R."/>
            <person name="Vidigal T.H.D.A."/>
            <person name="Brescovit A.D."/>
            <person name="Santos A.J."/>
        </authorList>
    </citation>
    <scope>NUCLEOTIDE SEQUENCE</scope>
    <source>
        <tissue evidence="1">Shoot tissue taken approximately 20 cm above the soil surface</tissue>
    </source>
</reference>
<sequence length="49" mass="5487">MTVPSCQKDQQPDSGKLQHSLNLVLADVFHQCPCCILQPCSVCQFPRKD</sequence>